<dbReference type="InterPro" id="IPR052221">
    <property type="entry name" value="SLC35F_Transporter"/>
</dbReference>
<keyword evidence="6 7" id="KW-0472">Membrane</keyword>
<evidence type="ECO:0000313" key="9">
    <source>
        <dbReference type="EMBL" id="ORY66955.1"/>
    </source>
</evidence>
<dbReference type="GO" id="GO:0016020">
    <property type="term" value="C:membrane"/>
    <property type="evidence" value="ECO:0007669"/>
    <property type="project" value="UniProtKB-SubCell"/>
</dbReference>
<comment type="caution">
    <text evidence="9">The sequence shown here is derived from an EMBL/GenBank/DDBJ whole genome shotgun (WGS) entry which is preliminary data.</text>
</comment>
<dbReference type="OrthoDB" id="429955at2759"/>
<feature type="transmembrane region" description="Helical" evidence="7">
    <location>
        <begin position="230"/>
        <end position="251"/>
    </location>
</feature>
<evidence type="ECO:0000256" key="5">
    <source>
        <dbReference type="ARBA" id="ARBA00022989"/>
    </source>
</evidence>
<keyword evidence="5 7" id="KW-1133">Transmembrane helix</keyword>
<feature type="transmembrane region" description="Helical" evidence="7">
    <location>
        <begin position="164"/>
        <end position="180"/>
    </location>
</feature>
<dbReference type="InParanoid" id="A0A1Y2E7X9"/>
<comment type="subcellular location">
    <subcellularLocation>
        <location evidence="1">Membrane</location>
        <topology evidence="1">Multi-pass membrane protein</topology>
    </subcellularLocation>
</comment>
<evidence type="ECO:0000313" key="10">
    <source>
        <dbReference type="Proteomes" id="UP000193467"/>
    </source>
</evidence>
<feature type="chain" id="PRO_5012124137" evidence="8">
    <location>
        <begin position="21"/>
        <end position="336"/>
    </location>
</feature>
<dbReference type="InterPro" id="IPR037185">
    <property type="entry name" value="EmrE-like"/>
</dbReference>
<keyword evidence="4 7" id="KW-0812">Transmembrane</keyword>
<comment type="similarity">
    <text evidence="2">Belongs to the SLC35F solute transporter family.</text>
</comment>
<sequence>MKGVLTKRFLLCVLLGQLLSFSLTATSVITTELGNSGWAIPCSQSLFFYFTLNLLYTPYTMYRYGFGAWARMLKTDSWKYVLLAAIDVEANFLVIKAYGYTDLLSCMMLNAWSTPACMIFAFFLVKARYHWSQVLGALICITGLALIVVSDWTTDKNYPANNRVLGDVLMILGATGYGLSNATEERFVRERPLYEVIGQIGFWGTLINATQGAALEHDLYLTAVWSGKTIGLLIAYTCAMLFLYSCAPILFRLSSSPFYNLSIMTSNFYGLCFGLGLYHYAPYFLYFIAYPLIIVGLLVYFLVQTPESIEMEVVARGKQAEKEKEAGTKKVVGDRV</sequence>
<feature type="transmembrane region" description="Helical" evidence="7">
    <location>
        <begin position="284"/>
        <end position="303"/>
    </location>
</feature>
<organism evidence="9 10">
    <name type="scientific">Leucosporidium creatinivorum</name>
    <dbReference type="NCBI Taxonomy" id="106004"/>
    <lineage>
        <taxon>Eukaryota</taxon>
        <taxon>Fungi</taxon>
        <taxon>Dikarya</taxon>
        <taxon>Basidiomycota</taxon>
        <taxon>Pucciniomycotina</taxon>
        <taxon>Microbotryomycetes</taxon>
        <taxon>Leucosporidiales</taxon>
        <taxon>Leucosporidium</taxon>
    </lineage>
</organism>
<accession>A0A1Y2E7X9</accession>
<evidence type="ECO:0000256" key="7">
    <source>
        <dbReference type="SAM" id="Phobius"/>
    </source>
</evidence>
<keyword evidence="10" id="KW-1185">Reference proteome</keyword>
<dbReference type="SUPFAM" id="SSF103481">
    <property type="entry name" value="Multidrug resistance efflux transporter EmrE"/>
    <property type="match status" value="1"/>
</dbReference>
<feature type="signal peptide" evidence="8">
    <location>
        <begin position="1"/>
        <end position="20"/>
    </location>
</feature>
<feature type="transmembrane region" description="Helical" evidence="7">
    <location>
        <begin position="80"/>
        <end position="101"/>
    </location>
</feature>
<evidence type="ECO:0000256" key="4">
    <source>
        <dbReference type="ARBA" id="ARBA00022692"/>
    </source>
</evidence>
<dbReference type="Pfam" id="PF06027">
    <property type="entry name" value="SLC35F"/>
    <property type="match status" value="1"/>
</dbReference>
<evidence type="ECO:0000256" key="1">
    <source>
        <dbReference type="ARBA" id="ARBA00004141"/>
    </source>
</evidence>
<dbReference type="AlphaFoldDB" id="A0A1Y2E7X9"/>
<dbReference type="Proteomes" id="UP000193467">
    <property type="component" value="Unassembled WGS sequence"/>
</dbReference>
<dbReference type="InterPro" id="IPR009262">
    <property type="entry name" value="SLC35_F1/F2/F6"/>
</dbReference>
<name>A0A1Y2E7X9_9BASI</name>
<gene>
    <name evidence="9" type="ORF">BCR35DRAFT_282787</name>
</gene>
<dbReference type="GO" id="GO:0022857">
    <property type="term" value="F:transmembrane transporter activity"/>
    <property type="evidence" value="ECO:0007669"/>
    <property type="project" value="InterPro"/>
</dbReference>
<evidence type="ECO:0000256" key="6">
    <source>
        <dbReference type="ARBA" id="ARBA00023136"/>
    </source>
</evidence>
<feature type="transmembrane region" description="Helical" evidence="7">
    <location>
        <begin position="134"/>
        <end position="152"/>
    </location>
</feature>
<feature type="transmembrane region" description="Helical" evidence="7">
    <location>
        <begin position="258"/>
        <end position="278"/>
    </location>
</feature>
<protein>
    <submittedName>
        <fullName evidence="9">Solute carrier family 35 member SLC35F1/F2/F6</fullName>
    </submittedName>
</protein>
<evidence type="ECO:0000256" key="3">
    <source>
        <dbReference type="ARBA" id="ARBA00022448"/>
    </source>
</evidence>
<keyword evidence="3" id="KW-0813">Transport</keyword>
<dbReference type="EMBL" id="MCGR01000061">
    <property type="protein sequence ID" value="ORY66955.1"/>
    <property type="molecule type" value="Genomic_DNA"/>
</dbReference>
<dbReference type="PANTHER" id="PTHR14233">
    <property type="entry name" value="DUF914-RELATED"/>
    <property type="match status" value="1"/>
</dbReference>
<evidence type="ECO:0000256" key="8">
    <source>
        <dbReference type="SAM" id="SignalP"/>
    </source>
</evidence>
<proteinExistence type="inferred from homology"/>
<dbReference type="STRING" id="106004.A0A1Y2E7X9"/>
<feature type="transmembrane region" description="Helical" evidence="7">
    <location>
        <begin position="37"/>
        <end position="59"/>
    </location>
</feature>
<keyword evidence="8" id="KW-0732">Signal</keyword>
<feature type="transmembrane region" description="Helical" evidence="7">
    <location>
        <begin position="107"/>
        <end position="125"/>
    </location>
</feature>
<reference evidence="9 10" key="1">
    <citation type="submission" date="2016-07" db="EMBL/GenBank/DDBJ databases">
        <title>Pervasive Adenine N6-methylation of Active Genes in Fungi.</title>
        <authorList>
            <consortium name="DOE Joint Genome Institute"/>
            <person name="Mondo S.J."/>
            <person name="Dannebaum R.O."/>
            <person name="Kuo R.C."/>
            <person name="Labutti K."/>
            <person name="Haridas S."/>
            <person name="Kuo A."/>
            <person name="Salamov A."/>
            <person name="Ahrendt S.R."/>
            <person name="Lipzen A."/>
            <person name="Sullivan W."/>
            <person name="Andreopoulos W.B."/>
            <person name="Clum A."/>
            <person name="Lindquist E."/>
            <person name="Daum C."/>
            <person name="Ramamoorthy G.K."/>
            <person name="Gryganskyi A."/>
            <person name="Culley D."/>
            <person name="Magnuson J.K."/>
            <person name="James T.Y."/>
            <person name="O'Malley M.A."/>
            <person name="Stajich J.E."/>
            <person name="Spatafora J.W."/>
            <person name="Visel A."/>
            <person name="Grigoriev I.V."/>
        </authorList>
    </citation>
    <scope>NUCLEOTIDE SEQUENCE [LARGE SCALE GENOMIC DNA]</scope>
    <source>
        <strain evidence="9 10">62-1032</strain>
    </source>
</reference>
<evidence type="ECO:0000256" key="2">
    <source>
        <dbReference type="ARBA" id="ARBA00007863"/>
    </source>
</evidence>
<feature type="transmembrane region" description="Helical" evidence="7">
    <location>
        <begin position="192"/>
        <end position="210"/>
    </location>
</feature>
<dbReference type="FunCoup" id="A0A1Y2E7X9">
    <property type="interactions" value="131"/>
</dbReference>
<dbReference type="PANTHER" id="PTHR14233:SF4">
    <property type="entry name" value="SOLUTE CARRIER FAMILY 35 MEMBER F2"/>
    <property type="match status" value="1"/>
</dbReference>